<proteinExistence type="predicted"/>
<dbReference type="RefSeq" id="WP_244771981.1">
    <property type="nucleotide sequence ID" value="NZ_CP094929.1"/>
</dbReference>
<dbReference type="Pfam" id="PF08240">
    <property type="entry name" value="ADH_N"/>
    <property type="match status" value="1"/>
</dbReference>
<evidence type="ECO:0000256" key="1">
    <source>
        <dbReference type="ARBA" id="ARBA00023002"/>
    </source>
</evidence>
<dbReference type="Gene3D" id="3.40.50.720">
    <property type="entry name" value="NAD(P)-binding Rossmann-like Domain"/>
    <property type="match status" value="1"/>
</dbReference>
<sequence>MYALTLNKPFDLEYQQVELPILQQGWATLRLVAVSVCGSDFHAYRGGNPMQTYPRILGHELCAVVEQICGPSESVRVGDKVVLMPYLSCGHCKACRKGKGNACSSLSVYGVHRDGAMADYVQAPLSQLIVVDPCMEPIDAALIEPLAISAHAVRRAGLKPGDTVLVSGAGFIGLGAALQAELAGCSVILSDTHEKRRAFAGKHAPDFLAVLDPLDPSYAVQVAQLTSQEGPDCIIDATGNAVSMASNVSLLSNGGRMVYVGISKDPIALDGRAFHIRETELLDSRAATIEDFQHVIDLVQQGLLVPSQLVTHCTHFNGQVVDTFRQWNELGGEVFKAVMLMTE</sequence>
<evidence type="ECO:0000313" key="3">
    <source>
        <dbReference type="EMBL" id="UOM50593.1"/>
    </source>
</evidence>
<dbReference type="EMBL" id="CP094929">
    <property type="protein sequence ID" value="UOM50593.1"/>
    <property type="molecule type" value="Genomic_DNA"/>
</dbReference>
<organism evidence="3 4">
    <name type="scientific">Sphaerochaeta associata</name>
    <dbReference type="NCBI Taxonomy" id="1129264"/>
    <lineage>
        <taxon>Bacteria</taxon>
        <taxon>Pseudomonadati</taxon>
        <taxon>Spirochaetota</taxon>
        <taxon>Spirochaetia</taxon>
        <taxon>Spirochaetales</taxon>
        <taxon>Sphaerochaetaceae</taxon>
        <taxon>Sphaerochaeta</taxon>
    </lineage>
</organism>
<dbReference type="PANTHER" id="PTHR43401:SF3">
    <property type="entry name" value="L-GALACTONATE-5-DEHYDROGENASE"/>
    <property type="match status" value="1"/>
</dbReference>
<feature type="domain" description="Enoyl reductase (ER)" evidence="2">
    <location>
        <begin position="11"/>
        <end position="339"/>
    </location>
</feature>
<dbReference type="Proteomes" id="UP000829708">
    <property type="component" value="Chromosome"/>
</dbReference>
<dbReference type="PANTHER" id="PTHR43401">
    <property type="entry name" value="L-THREONINE 3-DEHYDROGENASE"/>
    <property type="match status" value="1"/>
</dbReference>
<dbReference type="InterPro" id="IPR020843">
    <property type="entry name" value="ER"/>
</dbReference>
<reference evidence="4" key="1">
    <citation type="journal article" date="2024" name="J Bioinform Genom">
        <title>Complete genome sequence of the type strain bacterium Sphaerochaeta associata GLS2t (VKM B-2742)t.</title>
        <authorList>
            <person name="Troshina O.Y."/>
            <person name="Tepeeva A.N."/>
            <person name="Arzamasceva V.O."/>
            <person name="Whitman W.B."/>
            <person name="Varghese N."/>
            <person name="Shapiro N."/>
            <person name="Woyke T."/>
            <person name="Kripides N.C."/>
            <person name="Vasilenko O.V."/>
        </authorList>
    </citation>
    <scope>NUCLEOTIDE SEQUENCE [LARGE SCALE GENOMIC DNA]</scope>
    <source>
        <strain evidence="4">GLS2T</strain>
    </source>
</reference>
<name>A0ABY4DAU7_9SPIR</name>
<protein>
    <submittedName>
        <fullName evidence="3">Zinc-binding alcohol dehydrogenase family protein</fullName>
    </submittedName>
</protein>
<gene>
    <name evidence="3" type="ORF">MUG09_13600</name>
</gene>
<keyword evidence="1" id="KW-0560">Oxidoreductase</keyword>
<dbReference type="InterPro" id="IPR050129">
    <property type="entry name" value="Zn_alcohol_dh"/>
</dbReference>
<dbReference type="SMART" id="SM00829">
    <property type="entry name" value="PKS_ER"/>
    <property type="match status" value="1"/>
</dbReference>
<accession>A0ABY4DAU7</accession>
<dbReference type="Gene3D" id="3.90.180.10">
    <property type="entry name" value="Medium-chain alcohol dehydrogenases, catalytic domain"/>
    <property type="match status" value="1"/>
</dbReference>
<keyword evidence="4" id="KW-1185">Reference proteome</keyword>
<evidence type="ECO:0000313" key="4">
    <source>
        <dbReference type="Proteomes" id="UP000829708"/>
    </source>
</evidence>
<dbReference type="InterPro" id="IPR036291">
    <property type="entry name" value="NAD(P)-bd_dom_sf"/>
</dbReference>
<dbReference type="Pfam" id="PF00107">
    <property type="entry name" value="ADH_zinc_N"/>
    <property type="match status" value="1"/>
</dbReference>
<dbReference type="InterPro" id="IPR011032">
    <property type="entry name" value="GroES-like_sf"/>
</dbReference>
<evidence type="ECO:0000259" key="2">
    <source>
        <dbReference type="SMART" id="SM00829"/>
    </source>
</evidence>
<dbReference type="InterPro" id="IPR013154">
    <property type="entry name" value="ADH-like_N"/>
</dbReference>
<dbReference type="SUPFAM" id="SSF50129">
    <property type="entry name" value="GroES-like"/>
    <property type="match status" value="1"/>
</dbReference>
<dbReference type="SUPFAM" id="SSF51735">
    <property type="entry name" value="NAD(P)-binding Rossmann-fold domains"/>
    <property type="match status" value="1"/>
</dbReference>
<dbReference type="CDD" id="cd08261">
    <property type="entry name" value="Zn_ADH7"/>
    <property type="match status" value="1"/>
</dbReference>
<dbReference type="InterPro" id="IPR013149">
    <property type="entry name" value="ADH-like_C"/>
</dbReference>